<dbReference type="AlphaFoldDB" id="A0AAC9LBS0"/>
<evidence type="ECO:0000256" key="6">
    <source>
        <dbReference type="SAM" id="MobiDB-lite"/>
    </source>
</evidence>
<dbReference type="Pfam" id="PF04472">
    <property type="entry name" value="SepF"/>
    <property type="match status" value="1"/>
</dbReference>
<dbReference type="HAMAP" id="MF_01197">
    <property type="entry name" value="SepF"/>
    <property type="match status" value="1"/>
</dbReference>
<dbReference type="Proteomes" id="UP000185511">
    <property type="component" value="Chromosome"/>
</dbReference>
<feature type="region of interest" description="Disordered" evidence="6">
    <location>
        <begin position="68"/>
        <end position="94"/>
    </location>
</feature>
<evidence type="ECO:0000256" key="1">
    <source>
        <dbReference type="ARBA" id="ARBA00022618"/>
    </source>
</evidence>
<comment type="similarity">
    <text evidence="5">Belongs to the SepF family.</text>
</comment>
<keyword evidence="2 5" id="KW-0717">Septation</keyword>
<comment type="function">
    <text evidence="4 5">Cell division protein that is part of the divisome complex and is recruited early to the Z-ring. Probably stimulates Z-ring formation, perhaps through the cross-linking of FtsZ protofilaments. Its function overlaps with FtsA.</text>
</comment>
<comment type="subunit">
    <text evidence="5">Homodimer. Interacts with FtsZ.</text>
</comment>
<gene>
    <name evidence="5" type="primary">sepF</name>
    <name evidence="7" type="ORF">UA74_09705</name>
</gene>
<comment type="subcellular location">
    <subcellularLocation>
        <location evidence="5">Cytoplasm</location>
    </subcellularLocation>
    <text evidence="5">Localizes to the division site, in a FtsZ-dependent manner.</text>
</comment>
<keyword evidence="1 5" id="KW-0132">Cell division</keyword>
<dbReference type="GO" id="GO:0043093">
    <property type="term" value="P:FtsZ-dependent cytokinesis"/>
    <property type="evidence" value="ECO:0007669"/>
    <property type="project" value="UniProtKB-UniRule"/>
</dbReference>
<evidence type="ECO:0000313" key="7">
    <source>
        <dbReference type="EMBL" id="APU14004.1"/>
    </source>
</evidence>
<dbReference type="PANTHER" id="PTHR35798:SF1">
    <property type="entry name" value="CELL DIVISION PROTEIN SEPF"/>
    <property type="match status" value="1"/>
</dbReference>
<name>A0AAC9LBS0_9PSEU</name>
<dbReference type="Gene3D" id="3.30.110.150">
    <property type="entry name" value="SepF-like protein"/>
    <property type="match status" value="1"/>
</dbReference>
<dbReference type="PANTHER" id="PTHR35798">
    <property type="entry name" value="CELL DIVISION PROTEIN SEPF"/>
    <property type="match status" value="1"/>
</dbReference>
<dbReference type="GO" id="GO:0000917">
    <property type="term" value="P:division septum assembly"/>
    <property type="evidence" value="ECO:0007669"/>
    <property type="project" value="UniProtKB-KW"/>
</dbReference>
<evidence type="ECO:0000256" key="4">
    <source>
        <dbReference type="ARBA" id="ARBA00044936"/>
    </source>
</evidence>
<evidence type="ECO:0000256" key="3">
    <source>
        <dbReference type="ARBA" id="ARBA00023306"/>
    </source>
</evidence>
<evidence type="ECO:0000313" key="8">
    <source>
        <dbReference type="Proteomes" id="UP000185511"/>
    </source>
</evidence>
<keyword evidence="3 5" id="KW-0131">Cell cycle</keyword>
<protein>
    <recommendedName>
        <fullName evidence="5">Cell division protein SepF</fullName>
    </recommendedName>
</protein>
<dbReference type="InterPro" id="IPR023052">
    <property type="entry name" value="Cell_div_SepF"/>
</dbReference>
<dbReference type="GO" id="GO:0005737">
    <property type="term" value="C:cytoplasm"/>
    <property type="evidence" value="ECO:0007669"/>
    <property type="project" value="UniProtKB-SubCell"/>
</dbReference>
<dbReference type="RefSeq" id="WP_075739969.1">
    <property type="nucleotide sequence ID" value="NZ_CP016076.1"/>
</dbReference>
<keyword evidence="5" id="KW-0963">Cytoplasm</keyword>
<proteinExistence type="inferred from homology"/>
<keyword evidence="8" id="KW-1185">Reference proteome</keyword>
<dbReference type="InterPro" id="IPR038594">
    <property type="entry name" value="SepF-like_sf"/>
</dbReference>
<organism evidence="7 8">
    <name type="scientific">Actinoalloteichus fjordicus</name>
    <dbReference type="NCBI Taxonomy" id="1612552"/>
    <lineage>
        <taxon>Bacteria</taxon>
        <taxon>Bacillati</taxon>
        <taxon>Actinomycetota</taxon>
        <taxon>Actinomycetes</taxon>
        <taxon>Pseudonocardiales</taxon>
        <taxon>Pseudonocardiaceae</taxon>
        <taxon>Actinoalloteichus</taxon>
    </lineage>
</organism>
<feature type="compositionally biased region" description="Polar residues" evidence="6">
    <location>
        <begin position="69"/>
        <end position="82"/>
    </location>
</feature>
<dbReference type="EMBL" id="CP016076">
    <property type="protein sequence ID" value="APU14004.1"/>
    <property type="molecule type" value="Genomic_DNA"/>
</dbReference>
<dbReference type="KEGG" id="acad:UA74_09705"/>
<sequence length="205" mass="22336">MSALQKLKAYFGMVPAEDMDDYDEAGYEADEYESYPDRVGARSRRATALRGGYRPVDFDEDDDAVEAVQSRSRTRSSWSPQPATRGALAVDSQRDSVTRLRPAAESVVSGAAGAAAGRITTLHPKTYIEARTIGEHYREGTPVIINLTEMTDADARRLVDFAAGLAFALRGDIDKVTSKVFLLSPADVDVTAEQRRRIAEGGLFG</sequence>
<dbReference type="InterPro" id="IPR007561">
    <property type="entry name" value="Cell_div_SepF/SepF-rel"/>
</dbReference>
<evidence type="ECO:0000256" key="5">
    <source>
        <dbReference type="HAMAP-Rule" id="MF_01197"/>
    </source>
</evidence>
<reference evidence="8" key="1">
    <citation type="submission" date="2016-06" db="EMBL/GenBank/DDBJ databases">
        <title>Complete genome sequence of Actinoalloteichus fjordicus DSM 46855 (=ADI127-17), type strain of the new species Actinoalloteichus fjordicus.</title>
        <authorList>
            <person name="Ruckert C."/>
            <person name="Nouioui I."/>
            <person name="Willmese J."/>
            <person name="van Wezel G."/>
            <person name="Klenk H.-P."/>
            <person name="Kalinowski J."/>
            <person name="Zotchev S.B."/>
        </authorList>
    </citation>
    <scope>NUCLEOTIDE SEQUENCE [LARGE SCALE GENOMIC DNA]</scope>
    <source>
        <strain evidence="8">ADI127-7</strain>
    </source>
</reference>
<evidence type="ECO:0000256" key="2">
    <source>
        <dbReference type="ARBA" id="ARBA00023210"/>
    </source>
</evidence>
<accession>A0AAC9LBS0</accession>